<gene>
    <name evidence="7" type="ORF">SLS56_007835</name>
</gene>
<feature type="compositionally biased region" description="Low complexity" evidence="5">
    <location>
        <begin position="220"/>
        <end position="236"/>
    </location>
</feature>
<dbReference type="PANTHER" id="PTHR15067">
    <property type="entry name" value="E3 UBIQUITIN-PROTEIN LIGASE RNF8"/>
    <property type="match status" value="1"/>
</dbReference>
<comment type="caution">
    <text evidence="7">The sequence shown here is derived from an EMBL/GenBank/DDBJ whole genome shotgun (WGS) entry which is preliminary data.</text>
</comment>
<dbReference type="Gene3D" id="3.30.40.10">
    <property type="entry name" value="Zinc/RING finger domain, C3HC4 (zinc finger)"/>
    <property type="match status" value="1"/>
</dbReference>
<feature type="compositionally biased region" description="Polar residues" evidence="5">
    <location>
        <begin position="295"/>
        <end position="311"/>
    </location>
</feature>
<name>A0ABR3SLT3_9PEZI</name>
<dbReference type="SUPFAM" id="SSF57850">
    <property type="entry name" value="RING/U-box"/>
    <property type="match status" value="1"/>
</dbReference>
<feature type="compositionally biased region" description="Polar residues" evidence="5">
    <location>
        <begin position="189"/>
        <end position="199"/>
    </location>
</feature>
<accession>A0ABR3SLT3</accession>
<proteinExistence type="predicted"/>
<keyword evidence="3" id="KW-0862">Zinc</keyword>
<keyword evidence="1" id="KW-0479">Metal-binding</keyword>
<organism evidence="7 8">
    <name type="scientific">Neofusicoccum ribis</name>
    <dbReference type="NCBI Taxonomy" id="45134"/>
    <lineage>
        <taxon>Eukaryota</taxon>
        <taxon>Fungi</taxon>
        <taxon>Dikarya</taxon>
        <taxon>Ascomycota</taxon>
        <taxon>Pezizomycotina</taxon>
        <taxon>Dothideomycetes</taxon>
        <taxon>Dothideomycetes incertae sedis</taxon>
        <taxon>Botryosphaeriales</taxon>
        <taxon>Botryosphaeriaceae</taxon>
        <taxon>Neofusicoccum</taxon>
    </lineage>
</organism>
<dbReference type="SMART" id="SM00184">
    <property type="entry name" value="RING"/>
    <property type="match status" value="1"/>
</dbReference>
<keyword evidence="8" id="KW-1185">Reference proteome</keyword>
<dbReference type="PANTHER" id="PTHR15067:SF7">
    <property type="entry name" value="E3 UBIQUITIN-PROTEIN LIGASE DMA1-RELATED"/>
    <property type="match status" value="1"/>
</dbReference>
<evidence type="ECO:0000256" key="2">
    <source>
        <dbReference type="ARBA" id="ARBA00022771"/>
    </source>
</evidence>
<feature type="compositionally biased region" description="Polar residues" evidence="5">
    <location>
        <begin position="118"/>
        <end position="127"/>
    </location>
</feature>
<dbReference type="InterPro" id="IPR013083">
    <property type="entry name" value="Znf_RING/FYVE/PHD"/>
</dbReference>
<evidence type="ECO:0000259" key="6">
    <source>
        <dbReference type="PROSITE" id="PS50089"/>
    </source>
</evidence>
<dbReference type="Proteomes" id="UP001521116">
    <property type="component" value="Unassembled WGS sequence"/>
</dbReference>
<dbReference type="PROSITE" id="PS50089">
    <property type="entry name" value="ZF_RING_2"/>
    <property type="match status" value="1"/>
</dbReference>
<reference evidence="7 8" key="1">
    <citation type="submission" date="2024-02" db="EMBL/GenBank/DDBJ databases">
        <title>De novo assembly and annotation of 12 fungi associated with fruit tree decline syndrome in Ontario, Canada.</title>
        <authorList>
            <person name="Sulman M."/>
            <person name="Ellouze W."/>
            <person name="Ilyukhin E."/>
        </authorList>
    </citation>
    <scope>NUCLEOTIDE SEQUENCE [LARGE SCALE GENOMIC DNA]</scope>
    <source>
        <strain evidence="7 8">M1-105</strain>
    </source>
</reference>
<evidence type="ECO:0000313" key="8">
    <source>
        <dbReference type="Proteomes" id="UP001521116"/>
    </source>
</evidence>
<sequence length="311" mass="32435">MFVNEGSKSTHKRLRNLAQGAKSKDSDSASTHSTDCSICLMSIRPCQALFVAPCSHVWHYKCIARIINGPTYPQFMCPNCRMVNDLEADVSEPEGWDDELDDDDEDLDEKLALAESNALPNGTTSRSPAEDEADGTSTPRAVGAAPATLNNDGAELNTTTTQTERIEEEDLAAGMAGVALTEDIGPPSDQEQSSDTGLNTPPDDDSLPESVASPSANVLPVPIVTPSPSSSSAATPFGESTILATPAPTNQYALSPTPAVPGPECPMTPRNDAGPFVLDGAGARNGRGSPEDTATDSVESRVNSDGSSLSS</sequence>
<evidence type="ECO:0000256" key="5">
    <source>
        <dbReference type="SAM" id="MobiDB-lite"/>
    </source>
</evidence>
<evidence type="ECO:0000256" key="1">
    <source>
        <dbReference type="ARBA" id="ARBA00022723"/>
    </source>
</evidence>
<evidence type="ECO:0000256" key="4">
    <source>
        <dbReference type="PROSITE-ProRule" id="PRU00175"/>
    </source>
</evidence>
<dbReference type="EMBL" id="JAJVDC020000107">
    <property type="protein sequence ID" value="KAL1624366.1"/>
    <property type="molecule type" value="Genomic_DNA"/>
</dbReference>
<dbReference type="InterPro" id="IPR001841">
    <property type="entry name" value="Znf_RING"/>
</dbReference>
<dbReference type="Pfam" id="PF17123">
    <property type="entry name" value="zf-RING_11"/>
    <property type="match status" value="1"/>
</dbReference>
<feature type="domain" description="RING-type" evidence="6">
    <location>
        <begin position="36"/>
        <end position="81"/>
    </location>
</feature>
<feature type="region of interest" description="Disordered" evidence="5">
    <location>
        <begin position="181"/>
        <end position="311"/>
    </location>
</feature>
<evidence type="ECO:0000256" key="3">
    <source>
        <dbReference type="ARBA" id="ARBA00022833"/>
    </source>
</evidence>
<protein>
    <recommendedName>
        <fullName evidence="6">RING-type domain-containing protein</fullName>
    </recommendedName>
</protein>
<keyword evidence="2 4" id="KW-0863">Zinc-finger</keyword>
<evidence type="ECO:0000313" key="7">
    <source>
        <dbReference type="EMBL" id="KAL1624366.1"/>
    </source>
</evidence>
<feature type="region of interest" description="Disordered" evidence="5">
    <location>
        <begin position="114"/>
        <end position="166"/>
    </location>
</feature>